<protein>
    <submittedName>
        <fullName evidence="1">Uncharacterized protein</fullName>
    </submittedName>
</protein>
<sequence length="249" mass="27878">MPLEVKNDEQNRPKEYVKHNSAFEPLITSIEVMKPTFDISSANLICSTGSLHRIYRYLEDSEDLDSDRLDMQWHSGTLFITRWADDPSRQTSAGYESGFERATCSFSGELQDHISHHRVLSYRLGGLHLVVRAESEAYFCECHKPSPGQTSTADSVAEGIGKLVVSNDGEATEQGLDGASSSLNVLKAGRDIPSSCLIMIRTGNQMYDRRPFEAQMYFSNRHRLYQISHTRGIFDPAGAKIEDVSDHLG</sequence>
<accession>A0A1Y2DN82</accession>
<organism evidence="1 2">
    <name type="scientific">Pseudomassariella vexata</name>
    <dbReference type="NCBI Taxonomy" id="1141098"/>
    <lineage>
        <taxon>Eukaryota</taxon>
        <taxon>Fungi</taxon>
        <taxon>Dikarya</taxon>
        <taxon>Ascomycota</taxon>
        <taxon>Pezizomycotina</taxon>
        <taxon>Sordariomycetes</taxon>
        <taxon>Xylariomycetidae</taxon>
        <taxon>Amphisphaeriales</taxon>
        <taxon>Pseudomassariaceae</taxon>
        <taxon>Pseudomassariella</taxon>
    </lineage>
</organism>
<dbReference type="AlphaFoldDB" id="A0A1Y2DN82"/>
<dbReference type="PANTHER" id="PTHR35179">
    <property type="entry name" value="PROTEIN CBG02620"/>
    <property type="match status" value="1"/>
</dbReference>
<dbReference type="OrthoDB" id="420564at2759"/>
<gene>
    <name evidence="1" type="ORF">BCR38DRAFT_42888</name>
</gene>
<proteinExistence type="predicted"/>
<evidence type="ECO:0000313" key="2">
    <source>
        <dbReference type="Proteomes" id="UP000193689"/>
    </source>
</evidence>
<dbReference type="PANTHER" id="PTHR35179:SF1">
    <property type="entry name" value="INTEGRAL MEMBRANE PROTEIN"/>
    <property type="match status" value="1"/>
</dbReference>
<dbReference type="EMBL" id="MCFJ01000011">
    <property type="protein sequence ID" value="ORY60614.1"/>
    <property type="molecule type" value="Genomic_DNA"/>
</dbReference>
<keyword evidence="2" id="KW-1185">Reference proteome</keyword>
<dbReference type="STRING" id="1141098.A0A1Y2DN82"/>
<name>A0A1Y2DN82_9PEZI</name>
<reference evidence="1 2" key="1">
    <citation type="submission" date="2016-07" db="EMBL/GenBank/DDBJ databases">
        <title>Pervasive Adenine N6-methylation of Active Genes in Fungi.</title>
        <authorList>
            <consortium name="DOE Joint Genome Institute"/>
            <person name="Mondo S.J."/>
            <person name="Dannebaum R.O."/>
            <person name="Kuo R.C."/>
            <person name="Labutti K."/>
            <person name="Haridas S."/>
            <person name="Kuo A."/>
            <person name="Salamov A."/>
            <person name="Ahrendt S.R."/>
            <person name="Lipzen A."/>
            <person name="Sullivan W."/>
            <person name="Andreopoulos W.B."/>
            <person name="Clum A."/>
            <person name="Lindquist E."/>
            <person name="Daum C."/>
            <person name="Ramamoorthy G.K."/>
            <person name="Gryganskyi A."/>
            <person name="Culley D."/>
            <person name="Magnuson J.K."/>
            <person name="James T.Y."/>
            <person name="O'Malley M.A."/>
            <person name="Stajich J.E."/>
            <person name="Spatafora J.W."/>
            <person name="Visel A."/>
            <person name="Grigoriev I.V."/>
        </authorList>
    </citation>
    <scope>NUCLEOTIDE SEQUENCE [LARGE SCALE GENOMIC DNA]</scope>
    <source>
        <strain evidence="1 2">CBS 129021</strain>
    </source>
</reference>
<evidence type="ECO:0000313" key="1">
    <source>
        <dbReference type="EMBL" id="ORY60614.1"/>
    </source>
</evidence>
<dbReference type="Proteomes" id="UP000193689">
    <property type="component" value="Unassembled WGS sequence"/>
</dbReference>
<dbReference type="GeneID" id="63776138"/>
<dbReference type="InParanoid" id="A0A1Y2DN82"/>
<comment type="caution">
    <text evidence="1">The sequence shown here is derived from an EMBL/GenBank/DDBJ whole genome shotgun (WGS) entry which is preliminary data.</text>
</comment>
<dbReference type="RefSeq" id="XP_040712841.1">
    <property type="nucleotide sequence ID" value="XM_040859926.1"/>
</dbReference>